<evidence type="ECO:0000256" key="3">
    <source>
        <dbReference type="SAM" id="MobiDB-lite"/>
    </source>
</evidence>
<dbReference type="OMA" id="IVPITHY"/>
<dbReference type="GO" id="GO:0071014">
    <property type="term" value="C:post-mRNA release spliceosomal complex"/>
    <property type="evidence" value="ECO:0007669"/>
    <property type="project" value="TreeGrafter"/>
</dbReference>
<dbReference type="InterPro" id="IPR006768">
    <property type="entry name" value="Cwf19-like_C_dom-1"/>
</dbReference>
<dbReference type="Pfam" id="PF00076">
    <property type="entry name" value="RRM_1"/>
    <property type="match status" value="1"/>
</dbReference>
<dbReference type="GO" id="GO:0003824">
    <property type="term" value="F:catalytic activity"/>
    <property type="evidence" value="ECO:0007669"/>
    <property type="project" value="InterPro"/>
</dbReference>
<evidence type="ECO:0000313" key="6">
    <source>
        <dbReference type="EMBL" id="KRX06395.1"/>
    </source>
</evidence>
<dbReference type="GO" id="GO:0061632">
    <property type="term" value="F:RNA lariat debranching enzyme activator activity"/>
    <property type="evidence" value="ECO:0007669"/>
    <property type="project" value="TreeGrafter"/>
</dbReference>
<feature type="compositionally biased region" description="Basic and acidic residues" evidence="3">
    <location>
        <begin position="304"/>
        <end position="313"/>
    </location>
</feature>
<comment type="caution">
    <text evidence="2">Lacks conserved residue(s) required for the propagation of feature annotation.</text>
</comment>
<dbReference type="AlphaFoldDB" id="A0A0V0QVY9"/>
<comment type="caution">
    <text evidence="6">The sequence shown here is derived from an EMBL/GenBank/DDBJ whole genome shotgun (WGS) entry which is preliminary data.</text>
</comment>
<dbReference type="InterPro" id="IPR000504">
    <property type="entry name" value="RRM_dom"/>
</dbReference>
<dbReference type="CDD" id="cd07380">
    <property type="entry name" value="MPP_CWF19_N"/>
    <property type="match status" value="1"/>
</dbReference>
<dbReference type="Gene3D" id="3.30.70.330">
    <property type="match status" value="1"/>
</dbReference>
<feature type="region of interest" description="Disordered" evidence="3">
    <location>
        <begin position="289"/>
        <end position="344"/>
    </location>
</feature>
<feature type="domain" description="HIT" evidence="5">
    <location>
        <begin position="436"/>
        <end position="541"/>
    </location>
</feature>
<dbReference type="InterPro" id="IPR035979">
    <property type="entry name" value="RBD_domain_sf"/>
</dbReference>
<gene>
    <name evidence="6" type="ORF">PPERSA_05008</name>
</gene>
<evidence type="ECO:0000256" key="1">
    <source>
        <dbReference type="PROSITE-ProRule" id="PRU00176"/>
    </source>
</evidence>
<name>A0A0V0QVY9_PSEPJ</name>
<dbReference type="SUPFAM" id="SSF54928">
    <property type="entry name" value="RNA-binding domain, RBD"/>
    <property type="match status" value="1"/>
</dbReference>
<dbReference type="SUPFAM" id="SSF54197">
    <property type="entry name" value="HIT-like"/>
    <property type="match status" value="1"/>
</dbReference>
<evidence type="ECO:0000256" key="2">
    <source>
        <dbReference type="PROSITE-ProRule" id="PRU00464"/>
    </source>
</evidence>
<dbReference type="PANTHER" id="PTHR12072">
    <property type="entry name" value="CWF19, CELL CYCLE CONTROL PROTEIN"/>
    <property type="match status" value="1"/>
</dbReference>
<accession>A0A0V0QVY9</accession>
<sequence length="640" mass="74544">MAAKKFLVCGDVEGNFDTLNHKINQLIKKGQNFDFLICVGNTFSLEFNISDYIKGKKKFPIKTYFIDSSELSQCLLHKYPVQQEICENFTFLGRAGLINIQGLEVCFISGVQSHSHPEFYHENHVFKTSFTGPFYNKIDIELIEQEIKRKGDTFKGVDLLLSSEWPYGIEQYLDKDTQKIVGGITDKSLKIAQISDMVCPRYHFASKSGIFFQRSPYLNRKKHLTRFIAFGKVADGGEQKYLSAYQVTPISQMTEEELAIYTDDTTQNPFHSQDFLEPYKQIEEDEIEDKNLGVEGEDSGQEDILQKRMRENEANFSDEDDKNKGKMGDSNNNRNNRNQSNKIESNVSLYVGQFDTRTSSDDIAEFLARWGQIEELELVYDEKTRKHKGFGFVKFANLQTTQSALNESGVYSLHGRKINFKPKGKGSSSGNDAICWFCYNSPDIDESLIFYRGNEVYCALDKGPVTDKHFLIIPKDHFKNTINMSKQGQQEIEELKVRINKIFMKLYNKTLICYERYMKLSDNKAHTIIQCVPVQISETENFRQKFENGVRAHRIEFFKMRAEESVEEFVSKNEYYFYLELFGKEKYLYVFKEGVRFHYDFGRQIICEIFKIPRANWKDCVIGERQIEQDRSEMSFLMQK</sequence>
<organism evidence="6 7">
    <name type="scientific">Pseudocohnilembus persalinus</name>
    <name type="common">Ciliate</name>
    <dbReference type="NCBI Taxonomy" id="266149"/>
    <lineage>
        <taxon>Eukaryota</taxon>
        <taxon>Sar</taxon>
        <taxon>Alveolata</taxon>
        <taxon>Ciliophora</taxon>
        <taxon>Intramacronucleata</taxon>
        <taxon>Oligohymenophorea</taxon>
        <taxon>Scuticociliatia</taxon>
        <taxon>Philasterida</taxon>
        <taxon>Pseudocohnilembidae</taxon>
        <taxon>Pseudocohnilembus</taxon>
    </lineage>
</organism>
<dbReference type="Proteomes" id="UP000054937">
    <property type="component" value="Unassembled WGS sequence"/>
</dbReference>
<dbReference type="Gene3D" id="3.30.428.10">
    <property type="entry name" value="HIT-like"/>
    <property type="match status" value="1"/>
</dbReference>
<proteinExistence type="predicted"/>
<evidence type="ECO:0000313" key="7">
    <source>
        <dbReference type="Proteomes" id="UP000054937"/>
    </source>
</evidence>
<protein>
    <submittedName>
        <fullName evidence="6">HIT-like domain</fullName>
    </submittedName>
</protein>
<evidence type="ECO:0000259" key="5">
    <source>
        <dbReference type="PROSITE" id="PS51084"/>
    </source>
</evidence>
<dbReference type="InterPro" id="IPR040194">
    <property type="entry name" value="Cwf19-like"/>
</dbReference>
<keyword evidence="7" id="KW-1185">Reference proteome</keyword>
<dbReference type="Pfam" id="PF04677">
    <property type="entry name" value="CwfJ_C_1"/>
    <property type="match status" value="1"/>
</dbReference>
<dbReference type="InterPro" id="IPR011146">
    <property type="entry name" value="HIT-like"/>
</dbReference>
<dbReference type="PROSITE" id="PS50102">
    <property type="entry name" value="RRM"/>
    <property type="match status" value="1"/>
</dbReference>
<keyword evidence="1" id="KW-0694">RNA-binding</keyword>
<feature type="domain" description="RRM" evidence="4">
    <location>
        <begin position="347"/>
        <end position="425"/>
    </location>
</feature>
<feature type="compositionally biased region" description="Low complexity" evidence="3">
    <location>
        <begin position="330"/>
        <end position="341"/>
    </location>
</feature>
<dbReference type="EMBL" id="LDAU01000096">
    <property type="protein sequence ID" value="KRX06395.1"/>
    <property type="molecule type" value="Genomic_DNA"/>
</dbReference>
<dbReference type="PROSITE" id="PS51084">
    <property type="entry name" value="HIT_2"/>
    <property type="match status" value="1"/>
</dbReference>
<reference evidence="6 7" key="1">
    <citation type="journal article" date="2015" name="Sci. Rep.">
        <title>Genome of the facultative scuticociliatosis pathogen Pseudocohnilembus persalinus provides insight into its virulence through horizontal gene transfer.</title>
        <authorList>
            <person name="Xiong J."/>
            <person name="Wang G."/>
            <person name="Cheng J."/>
            <person name="Tian M."/>
            <person name="Pan X."/>
            <person name="Warren A."/>
            <person name="Jiang C."/>
            <person name="Yuan D."/>
            <person name="Miao W."/>
        </authorList>
    </citation>
    <scope>NUCLEOTIDE SEQUENCE [LARGE SCALE GENOMIC DNA]</scope>
    <source>
        <strain evidence="6">36N120E</strain>
    </source>
</reference>
<evidence type="ECO:0000259" key="4">
    <source>
        <dbReference type="PROSITE" id="PS50102"/>
    </source>
</evidence>
<dbReference type="GO" id="GO:0000398">
    <property type="term" value="P:mRNA splicing, via spliceosome"/>
    <property type="evidence" value="ECO:0007669"/>
    <property type="project" value="TreeGrafter"/>
</dbReference>
<dbReference type="SMART" id="SM00360">
    <property type="entry name" value="RRM"/>
    <property type="match status" value="1"/>
</dbReference>
<dbReference type="InterPro" id="IPR036265">
    <property type="entry name" value="HIT-like_sf"/>
</dbReference>
<dbReference type="InterPro" id="IPR012677">
    <property type="entry name" value="Nucleotide-bd_a/b_plait_sf"/>
</dbReference>
<dbReference type="PANTHER" id="PTHR12072:SF4">
    <property type="entry name" value="CWF19-LIKE PROTEIN 1"/>
    <property type="match status" value="1"/>
</dbReference>
<dbReference type="InParanoid" id="A0A0V0QVY9"/>
<dbReference type="GO" id="GO:0003723">
    <property type="term" value="F:RNA binding"/>
    <property type="evidence" value="ECO:0007669"/>
    <property type="project" value="UniProtKB-UniRule"/>
</dbReference>
<dbReference type="OrthoDB" id="444325at2759"/>